<proteinExistence type="predicted"/>
<organism evidence="1 2">
    <name type="scientific">Pseudomonas haemolytica</name>
    <dbReference type="NCBI Taxonomy" id="2600065"/>
    <lineage>
        <taxon>Bacteria</taxon>
        <taxon>Pseudomonadati</taxon>
        <taxon>Pseudomonadota</taxon>
        <taxon>Gammaproteobacteria</taxon>
        <taxon>Pseudomonadales</taxon>
        <taxon>Pseudomonadaceae</taxon>
        <taxon>Pseudomonas</taxon>
    </lineage>
</organism>
<sequence length="230" mass="25831">MSSFWRNQFEKNFLPAQTKLGLDEIIQEAHDAYWGSLGASLMKFNGEIDPAKLKSLDQLYNGESAVRTAAKDCYDYAINGRLSLAKDGEEETRMNDNWARLATLVLSARPDIEVFSPRIGGHEMVLPKGLEHLLFQALVRARLDLDTHPKFEDDEAVPMFLSGEDNCGYLTLKEIAVLGQMSERAVRNAAQPAAADRLQTRKEQSQTVVDSEEALRWLKGRRGFIATRAD</sequence>
<protein>
    <submittedName>
        <fullName evidence="1">Uncharacterized protein</fullName>
    </submittedName>
</protein>
<keyword evidence="2" id="KW-1185">Reference proteome</keyword>
<dbReference type="Proteomes" id="UP000620382">
    <property type="component" value="Unassembled WGS sequence"/>
</dbReference>
<dbReference type="RefSeq" id="WP_092230848.1">
    <property type="nucleotide sequence ID" value="NZ_JAENSR010000015.1"/>
</dbReference>
<gene>
    <name evidence="1" type="ORF">JJD71_28730</name>
</gene>
<dbReference type="EMBL" id="JAENSR010000015">
    <property type="protein sequence ID" value="MBK3463053.1"/>
    <property type="molecule type" value="Genomic_DNA"/>
</dbReference>
<dbReference type="GeneID" id="55537548"/>
<evidence type="ECO:0000313" key="2">
    <source>
        <dbReference type="Proteomes" id="UP000620382"/>
    </source>
</evidence>
<evidence type="ECO:0000313" key="1">
    <source>
        <dbReference type="EMBL" id="MBK3463053.1"/>
    </source>
</evidence>
<accession>A0ABS1H1E8</accession>
<reference evidence="1 2" key="1">
    <citation type="submission" date="2021-01" db="EMBL/GenBank/DDBJ databases">
        <title>Antibiotic resistance and phylogeny of Pseudomonas spp. isolated over three decades from chicken meat in the Norwegian food chain.</title>
        <authorList>
            <person name="Moen B."/>
        </authorList>
    </citation>
    <scope>NUCLEOTIDE SEQUENCE [LARGE SCALE GENOMIC DNA]</scope>
    <source>
        <strain evidence="1 2">MF6766</strain>
    </source>
</reference>
<name>A0ABS1H1E8_9PSED</name>
<comment type="caution">
    <text evidence="1">The sequence shown here is derived from an EMBL/GenBank/DDBJ whole genome shotgun (WGS) entry which is preliminary data.</text>
</comment>